<dbReference type="AlphaFoldDB" id="A0A0M7BQ71"/>
<dbReference type="KEGG" id="afa:UZ73_07040"/>
<dbReference type="Proteomes" id="UP000245216">
    <property type="component" value="Unassembled WGS sequence"/>
</dbReference>
<dbReference type="EMBL" id="QEXO01000002">
    <property type="protein sequence ID" value="PWE15131.1"/>
    <property type="molecule type" value="Genomic_DNA"/>
</dbReference>
<dbReference type="RefSeq" id="WP_042483584.1">
    <property type="nucleotide sequence ID" value="NZ_CAXOJJ010000031.1"/>
</dbReference>
<sequence>MTGIKTGTLDWTGDNPFIYLKTDPEQDWSSLSLYFRIASSAYGSGQAILVLDKPYEDGQNSDARLLITDNKPLAEYLVQDFVRHFGLFRKAVALDKLQVLGDGVFQTVNRFPELVSESVTSASAGLTVELQWHQMTQPAICVDLPQSQTQTQKHEMMCVFHPAQQARVLINGTALPGNTIERDFNGSRAQSASLANSETWVRVA</sequence>
<dbReference type="GeneID" id="29369970"/>
<dbReference type="STRING" id="511.UZ73_07040"/>
<evidence type="ECO:0000313" key="2">
    <source>
        <dbReference type="Proteomes" id="UP000245216"/>
    </source>
</evidence>
<reference evidence="1 2" key="1">
    <citation type="submission" date="2018-05" db="EMBL/GenBank/DDBJ databases">
        <title>Genome Sequence of an Efficient Indole-Degrading Bacterium, Alcaligenes sp.YBY.</title>
        <authorList>
            <person name="Yang B."/>
        </authorList>
    </citation>
    <scope>NUCLEOTIDE SEQUENCE [LARGE SCALE GENOMIC DNA]</scope>
    <source>
        <strain evidence="1 2">YBY</strain>
    </source>
</reference>
<accession>A0A0M7BQ71</accession>
<proteinExistence type="predicted"/>
<gene>
    <name evidence="1" type="ORF">DF183_08140</name>
</gene>
<protein>
    <submittedName>
        <fullName evidence="1">NAD-dependent dehydratase</fullName>
    </submittedName>
</protein>
<evidence type="ECO:0000313" key="1">
    <source>
        <dbReference type="EMBL" id="PWE15131.1"/>
    </source>
</evidence>
<dbReference type="OrthoDB" id="4963358at2"/>
<reference evidence="1 2" key="2">
    <citation type="submission" date="2018-05" db="EMBL/GenBank/DDBJ databases">
        <authorList>
            <person name="Lanie J.A."/>
            <person name="Ng W.-L."/>
            <person name="Kazmierczak K.M."/>
            <person name="Andrzejewski T.M."/>
            <person name="Davidsen T.M."/>
            <person name="Wayne K.J."/>
            <person name="Tettelin H."/>
            <person name="Glass J.I."/>
            <person name="Rusch D."/>
            <person name="Podicherti R."/>
            <person name="Tsui H.-C.T."/>
            <person name="Winkler M.E."/>
        </authorList>
    </citation>
    <scope>NUCLEOTIDE SEQUENCE [LARGE SCALE GENOMIC DNA]</scope>
    <source>
        <strain evidence="1 2">YBY</strain>
    </source>
</reference>
<name>A0A0M7BQ71_ALCFA</name>
<accession>A0A0S2JWM5</accession>
<comment type="caution">
    <text evidence="1">The sequence shown here is derived from an EMBL/GenBank/DDBJ whole genome shotgun (WGS) entry which is preliminary data.</text>
</comment>
<organism evidence="1 2">
    <name type="scientific">Alcaligenes faecalis</name>
    <dbReference type="NCBI Taxonomy" id="511"/>
    <lineage>
        <taxon>Bacteria</taxon>
        <taxon>Pseudomonadati</taxon>
        <taxon>Pseudomonadota</taxon>
        <taxon>Betaproteobacteria</taxon>
        <taxon>Burkholderiales</taxon>
        <taxon>Alcaligenaceae</taxon>
        <taxon>Alcaligenes</taxon>
    </lineage>
</organism>